<accession>A0A9K3CUF3</accession>
<evidence type="ECO:0000256" key="3">
    <source>
        <dbReference type="ARBA" id="ARBA00012483"/>
    </source>
</evidence>
<dbReference type="InterPro" id="IPR045103">
    <property type="entry name" value="RNF5/RNF185-like"/>
</dbReference>
<keyword evidence="8" id="KW-0862">Zinc</keyword>
<feature type="region of interest" description="Disordered" evidence="10">
    <location>
        <begin position="71"/>
        <end position="194"/>
    </location>
</feature>
<evidence type="ECO:0000256" key="1">
    <source>
        <dbReference type="ARBA" id="ARBA00000900"/>
    </source>
</evidence>
<dbReference type="Gene3D" id="1.25.10.10">
    <property type="entry name" value="Leucine-rich Repeat Variant"/>
    <property type="match status" value="1"/>
</dbReference>
<evidence type="ECO:0000313" key="13">
    <source>
        <dbReference type="Proteomes" id="UP000265618"/>
    </source>
</evidence>
<evidence type="ECO:0000256" key="6">
    <source>
        <dbReference type="ARBA" id="ARBA00022771"/>
    </source>
</evidence>
<proteinExistence type="predicted"/>
<evidence type="ECO:0000256" key="9">
    <source>
        <dbReference type="PROSITE-ProRule" id="PRU00175"/>
    </source>
</evidence>
<reference evidence="12 13" key="1">
    <citation type="journal article" date="2018" name="PLoS ONE">
        <title>The draft genome of Kipferlia bialata reveals reductive genome evolution in fornicate parasites.</title>
        <authorList>
            <person name="Tanifuji G."/>
            <person name="Takabayashi S."/>
            <person name="Kume K."/>
            <person name="Takagi M."/>
            <person name="Nakayama T."/>
            <person name="Kamikawa R."/>
            <person name="Inagaki Y."/>
            <person name="Hashimoto T."/>
        </authorList>
    </citation>
    <scope>NUCLEOTIDE SEQUENCE [LARGE SCALE GENOMIC DNA]</scope>
    <source>
        <strain evidence="12">NY0173</strain>
    </source>
</reference>
<dbReference type="AlphaFoldDB" id="A0A9K3CUF3"/>
<evidence type="ECO:0000259" key="11">
    <source>
        <dbReference type="PROSITE" id="PS50089"/>
    </source>
</evidence>
<dbReference type="SUPFAM" id="SSF57850">
    <property type="entry name" value="RING/U-box"/>
    <property type="match status" value="1"/>
</dbReference>
<dbReference type="GO" id="GO:0061630">
    <property type="term" value="F:ubiquitin protein ligase activity"/>
    <property type="evidence" value="ECO:0007669"/>
    <property type="project" value="UniProtKB-EC"/>
</dbReference>
<gene>
    <name evidence="12" type="ORF">KIPB_004381</name>
</gene>
<evidence type="ECO:0000256" key="10">
    <source>
        <dbReference type="SAM" id="MobiDB-lite"/>
    </source>
</evidence>
<dbReference type="GO" id="GO:0005783">
    <property type="term" value="C:endoplasmic reticulum"/>
    <property type="evidence" value="ECO:0007669"/>
    <property type="project" value="InterPro"/>
</dbReference>
<name>A0A9K3CUF3_9EUKA</name>
<keyword evidence="13" id="KW-1185">Reference proteome</keyword>
<feature type="compositionally biased region" description="Low complexity" evidence="10">
    <location>
        <begin position="109"/>
        <end position="134"/>
    </location>
</feature>
<dbReference type="EC" id="2.3.2.27" evidence="3"/>
<evidence type="ECO:0000256" key="8">
    <source>
        <dbReference type="ARBA" id="ARBA00022833"/>
    </source>
</evidence>
<dbReference type="GO" id="GO:0006511">
    <property type="term" value="P:ubiquitin-dependent protein catabolic process"/>
    <property type="evidence" value="ECO:0007669"/>
    <property type="project" value="InterPro"/>
</dbReference>
<feature type="compositionally biased region" description="Acidic residues" evidence="10">
    <location>
        <begin position="151"/>
        <end position="174"/>
    </location>
</feature>
<dbReference type="CDD" id="cd16448">
    <property type="entry name" value="RING-H2"/>
    <property type="match status" value="1"/>
</dbReference>
<protein>
    <recommendedName>
        <fullName evidence="3">RING-type E3 ubiquitin transferase</fullName>
        <ecNumber evidence="3">2.3.2.27</ecNumber>
    </recommendedName>
</protein>
<keyword evidence="4" id="KW-0808">Transferase</keyword>
<feature type="compositionally biased region" description="Polar residues" evidence="10">
    <location>
        <begin position="180"/>
        <end position="190"/>
    </location>
</feature>
<dbReference type="InterPro" id="IPR011989">
    <property type="entry name" value="ARM-like"/>
</dbReference>
<evidence type="ECO:0000256" key="7">
    <source>
        <dbReference type="ARBA" id="ARBA00022786"/>
    </source>
</evidence>
<dbReference type="GO" id="GO:0008270">
    <property type="term" value="F:zinc ion binding"/>
    <property type="evidence" value="ECO:0007669"/>
    <property type="project" value="UniProtKB-KW"/>
</dbReference>
<evidence type="ECO:0000256" key="4">
    <source>
        <dbReference type="ARBA" id="ARBA00022679"/>
    </source>
</evidence>
<evidence type="ECO:0000256" key="2">
    <source>
        <dbReference type="ARBA" id="ARBA00004906"/>
    </source>
</evidence>
<dbReference type="Pfam" id="PF13445">
    <property type="entry name" value="zf-RING_UBOX"/>
    <property type="match status" value="1"/>
</dbReference>
<evidence type="ECO:0000256" key="5">
    <source>
        <dbReference type="ARBA" id="ARBA00022723"/>
    </source>
</evidence>
<dbReference type="InterPro" id="IPR013083">
    <property type="entry name" value="Znf_RING/FYVE/PHD"/>
</dbReference>
<dbReference type="Gene3D" id="3.30.40.10">
    <property type="entry name" value="Zinc/RING finger domain, C3HC4 (zinc finger)"/>
    <property type="match status" value="1"/>
</dbReference>
<evidence type="ECO:0000313" key="12">
    <source>
        <dbReference type="EMBL" id="GIQ83117.1"/>
    </source>
</evidence>
<comment type="catalytic activity">
    <reaction evidence="1">
        <text>S-ubiquitinyl-[E2 ubiquitin-conjugating enzyme]-L-cysteine + [acceptor protein]-L-lysine = [E2 ubiquitin-conjugating enzyme]-L-cysteine + N(6)-ubiquitinyl-[acceptor protein]-L-lysine.</text>
        <dbReference type="EC" id="2.3.2.27"/>
    </reaction>
</comment>
<dbReference type="OrthoDB" id="1681166at2759"/>
<comment type="pathway">
    <text evidence="2">Protein modification; protein ubiquitination.</text>
</comment>
<dbReference type="PANTHER" id="PTHR12313">
    <property type="entry name" value="E3 UBIQUITIN-PROTEIN LIGASE RNF5-RELATED"/>
    <property type="match status" value="1"/>
</dbReference>
<keyword evidence="7" id="KW-0833">Ubl conjugation pathway</keyword>
<dbReference type="InterPro" id="IPR027370">
    <property type="entry name" value="Znf-RING_euk"/>
</dbReference>
<comment type="caution">
    <text evidence="12">The sequence shown here is derived from an EMBL/GenBank/DDBJ whole genome shotgun (WGS) entry which is preliminary data.</text>
</comment>
<feature type="domain" description="RING-type" evidence="11">
    <location>
        <begin position="5"/>
        <end position="52"/>
    </location>
</feature>
<dbReference type="Proteomes" id="UP000265618">
    <property type="component" value="Unassembled WGS sequence"/>
</dbReference>
<dbReference type="EMBL" id="BDIP01000931">
    <property type="protein sequence ID" value="GIQ83117.1"/>
    <property type="molecule type" value="Genomic_DNA"/>
</dbReference>
<sequence>MILDCLICLDGESGPFVVTPCGHLYHLECIKRWFQTETPNYHTCPAHCPECHSPCTLDGCIRVYEQGHSLPPAEHTEKPATSTTTTTLVHACPPPSPFDSPFGTDFHDSPSLSPSIDESSQESPASSLSPSPLLDGHGSDVSMRSSTSPLEEGEREEDMDRDEGEEDSTDDDASDAPVGYSTQPSTTSALPSAVRDALAGPVRDILGRVRASLRDPAEVTSALMKLYNLVKTGTGSSVTVSEEGGIALLVDCMREHKEDTRVLEWVTLTLVPLSDPPPNRITMRDLGVQGIVEEAVSTHPDSAMSKDLRWLRENLQ</sequence>
<organism evidence="12 13">
    <name type="scientific">Kipferlia bialata</name>
    <dbReference type="NCBI Taxonomy" id="797122"/>
    <lineage>
        <taxon>Eukaryota</taxon>
        <taxon>Metamonada</taxon>
        <taxon>Carpediemonas-like organisms</taxon>
        <taxon>Kipferlia</taxon>
    </lineage>
</organism>
<dbReference type="InterPro" id="IPR001841">
    <property type="entry name" value="Znf_RING"/>
</dbReference>
<dbReference type="PROSITE" id="PS50089">
    <property type="entry name" value="ZF_RING_2"/>
    <property type="match status" value="1"/>
</dbReference>
<keyword evidence="6 9" id="KW-0863">Zinc-finger</keyword>
<dbReference type="SMART" id="SM00184">
    <property type="entry name" value="RING"/>
    <property type="match status" value="1"/>
</dbReference>
<keyword evidence="5" id="KW-0479">Metal-binding</keyword>